<dbReference type="PIRSF" id="PIRSF037256">
    <property type="entry name" value="UCP037256"/>
    <property type="match status" value="1"/>
</dbReference>
<organism evidence="3 4">
    <name type="scientific">Dryocola boscaweniae</name>
    <dbReference type="NCBI Taxonomy" id="2925397"/>
    <lineage>
        <taxon>Bacteria</taxon>
        <taxon>Pseudomonadati</taxon>
        <taxon>Pseudomonadota</taxon>
        <taxon>Gammaproteobacteria</taxon>
        <taxon>Enterobacterales</taxon>
        <taxon>Enterobacteriaceae</taxon>
        <taxon>Dryocola</taxon>
    </lineage>
</organism>
<protein>
    <submittedName>
        <fullName evidence="3">Lysozyme inhibitor LprI family protein</fullName>
    </submittedName>
</protein>
<dbReference type="RefSeq" id="WP_271124828.1">
    <property type="nucleotide sequence ID" value="NZ_JALHAN010000069.1"/>
</dbReference>
<keyword evidence="4" id="KW-1185">Reference proteome</keyword>
<sequence>MKSLILTLALLTPLTAGAASFDCQKANAADEKAICAHLSLNDKDVEMNTKYQFLKGLFAMGGRGAIQDAQQSWLKNRRQCGGNVTCLTKAYDRRLQELDAMYDNINKPL</sequence>
<keyword evidence="1" id="KW-0732">Signal</keyword>
<dbReference type="AlphaFoldDB" id="A0A9X3AEG2"/>
<gene>
    <name evidence="3" type="ORF">MUA00_20505</name>
</gene>
<feature type="chain" id="PRO_5040870014" evidence="1">
    <location>
        <begin position="19"/>
        <end position="109"/>
    </location>
</feature>
<dbReference type="GO" id="GO:0005576">
    <property type="term" value="C:extracellular region"/>
    <property type="evidence" value="ECO:0007669"/>
    <property type="project" value="TreeGrafter"/>
</dbReference>
<dbReference type="PANTHER" id="PTHR37549">
    <property type="entry name" value="LIPOPROTEIN LPRI"/>
    <property type="match status" value="1"/>
</dbReference>
<proteinExistence type="predicted"/>
<feature type="signal peptide" evidence="1">
    <location>
        <begin position="1"/>
        <end position="18"/>
    </location>
</feature>
<dbReference type="PANTHER" id="PTHR37549:SF1">
    <property type="entry name" value="LIPOPROTEIN LPRI"/>
    <property type="match status" value="1"/>
</dbReference>
<accession>A0A9X3AEG2</accession>
<comment type="caution">
    <text evidence="3">The sequence shown here is derived from an EMBL/GenBank/DDBJ whole genome shotgun (WGS) entry which is preliminary data.</text>
</comment>
<dbReference type="InterPro" id="IPR017160">
    <property type="entry name" value="UCP037256"/>
</dbReference>
<evidence type="ECO:0000313" key="4">
    <source>
        <dbReference type="Proteomes" id="UP001150641"/>
    </source>
</evidence>
<dbReference type="Pfam" id="PF07007">
    <property type="entry name" value="LprI"/>
    <property type="match status" value="1"/>
</dbReference>
<evidence type="ECO:0000256" key="1">
    <source>
        <dbReference type="SAM" id="SignalP"/>
    </source>
</evidence>
<evidence type="ECO:0000259" key="2">
    <source>
        <dbReference type="Pfam" id="PF07007"/>
    </source>
</evidence>
<dbReference type="EMBL" id="JALHAP010000082">
    <property type="protein sequence ID" value="MCT4704163.1"/>
    <property type="molecule type" value="Genomic_DNA"/>
</dbReference>
<feature type="domain" description="Lysozyme inhibitor LprI-like N-terminal" evidence="2">
    <location>
        <begin position="23"/>
        <end position="98"/>
    </location>
</feature>
<dbReference type="InterPro" id="IPR052755">
    <property type="entry name" value="Lysozyme_Inhibitor_LprI"/>
</dbReference>
<reference evidence="3" key="1">
    <citation type="submission" date="2022-03" db="EMBL/GenBank/DDBJ databases">
        <title>Proposal of a novel genus Dryocolo and two novel species.</title>
        <authorList>
            <person name="Maddock D.W."/>
            <person name="Brady C.L."/>
            <person name="Denman S."/>
            <person name="Arnold D."/>
        </authorList>
    </citation>
    <scope>NUCLEOTIDE SEQUENCE</scope>
    <source>
        <strain evidence="3">H6W4</strain>
    </source>
</reference>
<name>A0A9X3AEG2_9ENTR</name>
<dbReference type="Proteomes" id="UP001150641">
    <property type="component" value="Unassembled WGS sequence"/>
</dbReference>
<evidence type="ECO:0000313" key="3">
    <source>
        <dbReference type="EMBL" id="MCT4704163.1"/>
    </source>
</evidence>
<dbReference type="InterPro" id="IPR009739">
    <property type="entry name" value="LprI-like_N"/>
</dbReference>